<name>A0AAN8X593_HALRR</name>
<proteinExistence type="predicted"/>
<feature type="non-terminal residue" evidence="1">
    <location>
        <position position="93"/>
    </location>
</feature>
<gene>
    <name evidence="1" type="ORF">SK128_026036</name>
</gene>
<evidence type="ECO:0000313" key="2">
    <source>
        <dbReference type="Proteomes" id="UP001381693"/>
    </source>
</evidence>
<organism evidence="1 2">
    <name type="scientific">Halocaridina rubra</name>
    <name type="common">Hawaiian red shrimp</name>
    <dbReference type="NCBI Taxonomy" id="373956"/>
    <lineage>
        <taxon>Eukaryota</taxon>
        <taxon>Metazoa</taxon>
        <taxon>Ecdysozoa</taxon>
        <taxon>Arthropoda</taxon>
        <taxon>Crustacea</taxon>
        <taxon>Multicrustacea</taxon>
        <taxon>Malacostraca</taxon>
        <taxon>Eumalacostraca</taxon>
        <taxon>Eucarida</taxon>
        <taxon>Decapoda</taxon>
        <taxon>Pleocyemata</taxon>
        <taxon>Caridea</taxon>
        <taxon>Atyoidea</taxon>
        <taxon>Atyidae</taxon>
        <taxon>Halocaridina</taxon>
    </lineage>
</organism>
<protein>
    <submittedName>
        <fullName evidence="1">Uncharacterized protein</fullName>
    </submittedName>
</protein>
<sequence length="93" mass="10918">MTIGFARETKMHAEVQYKLTNKMDAAQKTGSNRTTILERSKENRFKPDYEKDAVQKKVSNWNKRKKNGRSARNLMKPVIVINFITCTFYEIET</sequence>
<dbReference type="AlphaFoldDB" id="A0AAN8X593"/>
<comment type="caution">
    <text evidence="1">The sequence shown here is derived from an EMBL/GenBank/DDBJ whole genome shotgun (WGS) entry which is preliminary data.</text>
</comment>
<evidence type="ECO:0000313" key="1">
    <source>
        <dbReference type="EMBL" id="KAK7078150.1"/>
    </source>
</evidence>
<dbReference type="EMBL" id="JAXCGZ010007984">
    <property type="protein sequence ID" value="KAK7078150.1"/>
    <property type="molecule type" value="Genomic_DNA"/>
</dbReference>
<reference evidence="1 2" key="1">
    <citation type="submission" date="2023-11" db="EMBL/GenBank/DDBJ databases">
        <title>Halocaridina rubra genome assembly.</title>
        <authorList>
            <person name="Smith C."/>
        </authorList>
    </citation>
    <scope>NUCLEOTIDE SEQUENCE [LARGE SCALE GENOMIC DNA]</scope>
    <source>
        <strain evidence="1">EP-1</strain>
        <tissue evidence="1">Whole</tissue>
    </source>
</reference>
<keyword evidence="2" id="KW-1185">Reference proteome</keyword>
<accession>A0AAN8X593</accession>
<dbReference type="Proteomes" id="UP001381693">
    <property type="component" value="Unassembled WGS sequence"/>
</dbReference>